<dbReference type="InterPro" id="IPR007527">
    <property type="entry name" value="Znf_SWIM"/>
</dbReference>
<name>A0A6J0LF15_RAPSA</name>
<evidence type="ECO:0000256" key="3">
    <source>
        <dbReference type="ARBA" id="ARBA00022833"/>
    </source>
</evidence>
<dbReference type="OrthoDB" id="1023854at2759"/>
<sequence length="348" mass="39220">MCARELVRGSAESGYQDLPVYLHMIKEANPGTFTRLVVDSSDRFKYLFIAFGASIKGFPFMRKVVVVDGTFLQGKFRGRELFGLVKKAANSYRLSDFETIFDEIKALHPALHGYLQKADVLKWARAHFPGDRYNLTTTNIAESINRVLSDARSLPVVELIEAIRQMMTRWFSARKIDANSMKTTLTRGVEKLLEGRVPYVKTLSVQQIDIHQYQVSGVSSTHVVNVTERSCSCRRFDIEKLPCVHAIAAAEARKLSIISLCHPYYCTNYLYNAYSAVVMPRDADTSVPDNVAGIICLPPEVRQPPGRPKNSRMKSWLEKGENKKQPRKQHKCSICNQGGHNCKTCPVG</sequence>
<evidence type="ECO:0000256" key="1">
    <source>
        <dbReference type="ARBA" id="ARBA00022723"/>
    </source>
</evidence>
<gene>
    <name evidence="8" type="primary">LOC108829517</name>
</gene>
<reference evidence="7" key="1">
    <citation type="journal article" date="2019" name="Database">
        <title>The radish genome database (RadishGD): an integrated information resource for radish genomics.</title>
        <authorList>
            <person name="Yu H.J."/>
            <person name="Baek S."/>
            <person name="Lee Y.J."/>
            <person name="Cho A."/>
            <person name="Mun J.H."/>
        </authorList>
    </citation>
    <scope>NUCLEOTIDE SEQUENCE [LARGE SCALE GENOMIC DNA]</scope>
    <source>
        <strain evidence="7">cv. WK10039</strain>
    </source>
</reference>
<dbReference type="PANTHER" id="PTHR31973:SF187">
    <property type="entry name" value="MUTATOR TRANSPOSASE MUDRA PROTEIN"/>
    <property type="match status" value="1"/>
</dbReference>
<evidence type="ECO:0000259" key="6">
    <source>
        <dbReference type="PROSITE" id="PS50966"/>
    </source>
</evidence>
<accession>A0A6J0LF15</accession>
<keyword evidence="3" id="KW-0862">Zinc</keyword>
<dbReference type="RefSeq" id="XP_018458662.1">
    <property type="nucleotide sequence ID" value="XM_018603160.1"/>
</dbReference>
<feature type="compositionally biased region" description="Basic and acidic residues" evidence="5">
    <location>
        <begin position="315"/>
        <end position="324"/>
    </location>
</feature>
<keyword evidence="2 4" id="KW-0863">Zinc-finger</keyword>
<dbReference type="GeneID" id="108829517"/>
<dbReference type="SMART" id="SM00575">
    <property type="entry name" value="ZnF_PMZ"/>
    <property type="match status" value="1"/>
</dbReference>
<evidence type="ECO:0000313" key="7">
    <source>
        <dbReference type="Proteomes" id="UP000504610"/>
    </source>
</evidence>
<keyword evidence="7" id="KW-1185">Reference proteome</keyword>
<evidence type="ECO:0000256" key="2">
    <source>
        <dbReference type="ARBA" id="ARBA00022771"/>
    </source>
</evidence>
<proteinExistence type="predicted"/>
<protein>
    <submittedName>
        <fullName evidence="8">Uncharacterized protein LOC108829517</fullName>
    </submittedName>
</protein>
<dbReference type="InterPro" id="IPR006564">
    <property type="entry name" value="Znf_PMZ"/>
</dbReference>
<evidence type="ECO:0000313" key="8">
    <source>
        <dbReference type="RefSeq" id="XP_018458662.1"/>
    </source>
</evidence>
<organism evidence="7 8">
    <name type="scientific">Raphanus sativus</name>
    <name type="common">Radish</name>
    <name type="synonym">Raphanus raphanistrum var. sativus</name>
    <dbReference type="NCBI Taxonomy" id="3726"/>
    <lineage>
        <taxon>Eukaryota</taxon>
        <taxon>Viridiplantae</taxon>
        <taxon>Streptophyta</taxon>
        <taxon>Embryophyta</taxon>
        <taxon>Tracheophyta</taxon>
        <taxon>Spermatophyta</taxon>
        <taxon>Magnoliopsida</taxon>
        <taxon>eudicotyledons</taxon>
        <taxon>Gunneridae</taxon>
        <taxon>Pentapetalae</taxon>
        <taxon>rosids</taxon>
        <taxon>malvids</taxon>
        <taxon>Brassicales</taxon>
        <taxon>Brassicaceae</taxon>
        <taxon>Brassiceae</taxon>
        <taxon>Raphanus</taxon>
    </lineage>
</organism>
<dbReference type="Pfam" id="PF04434">
    <property type="entry name" value="SWIM"/>
    <property type="match status" value="1"/>
</dbReference>
<dbReference type="PANTHER" id="PTHR31973">
    <property type="entry name" value="POLYPROTEIN, PUTATIVE-RELATED"/>
    <property type="match status" value="1"/>
</dbReference>
<evidence type="ECO:0000256" key="5">
    <source>
        <dbReference type="SAM" id="MobiDB-lite"/>
    </source>
</evidence>
<dbReference type="Proteomes" id="UP000504610">
    <property type="component" value="Chromosome 1"/>
</dbReference>
<dbReference type="AlphaFoldDB" id="A0A6J0LF15"/>
<dbReference type="GO" id="GO:0008270">
    <property type="term" value="F:zinc ion binding"/>
    <property type="evidence" value="ECO:0007669"/>
    <property type="project" value="UniProtKB-KW"/>
</dbReference>
<dbReference type="KEGG" id="rsz:108829517"/>
<feature type="region of interest" description="Disordered" evidence="5">
    <location>
        <begin position="301"/>
        <end position="325"/>
    </location>
</feature>
<dbReference type="PROSITE" id="PS50966">
    <property type="entry name" value="ZF_SWIM"/>
    <property type="match status" value="1"/>
</dbReference>
<evidence type="ECO:0000256" key="4">
    <source>
        <dbReference type="PROSITE-ProRule" id="PRU00325"/>
    </source>
</evidence>
<keyword evidence="1" id="KW-0479">Metal-binding</keyword>
<reference evidence="8" key="2">
    <citation type="submission" date="2025-08" db="UniProtKB">
        <authorList>
            <consortium name="RefSeq"/>
        </authorList>
    </citation>
    <scope>IDENTIFICATION</scope>
    <source>
        <tissue evidence="8">Leaf</tissue>
    </source>
</reference>
<feature type="domain" description="SWIM-type" evidence="6">
    <location>
        <begin position="213"/>
        <end position="254"/>
    </location>
</feature>